<dbReference type="GO" id="GO:0005524">
    <property type="term" value="F:ATP binding"/>
    <property type="evidence" value="ECO:0007669"/>
    <property type="project" value="UniProtKB-KW"/>
</dbReference>
<dbReference type="InterPro" id="IPR011989">
    <property type="entry name" value="ARM-like"/>
</dbReference>
<dbReference type="Proteomes" id="UP000504632">
    <property type="component" value="Chromosome 1"/>
</dbReference>
<dbReference type="Gene3D" id="1.10.510.10">
    <property type="entry name" value="Transferase(Phosphotransferase) domain 1"/>
    <property type="match status" value="1"/>
</dbReference>
<comment type="catalytic activity">
    <reaction evidence="7">
        <text>L-threonyl-[protein] + ATP = O-phospho-L-threonyl-[protein] + ADP + H(+)</text>
        <dbReference type="Rhea" id="RHEA:46608"/>
        <dbReference type="Rhea" id="RHEA-COMP:11060"/>
        <dbReference type="Rhea" id="RHEA-COMP:11605"/>
        <dbReference type="ChEBI" id="CHEBI:15378"/>
        <dbReference type="ChEBI" id="CHEBI:30013"/>
        <dbReference type="ChEBI" id="CHEBI:30616"/>
        <dbReference type="ChEBI" id="CHEBI:61977"/>
        <dbReference type="ChEBI" id="CHEBI:456216"/>
        <dbReference type="EC" id="2.7.11.1"/>
    </reaction>
</comment>
<keyword evidence="5" id="KW-0418">Kinase</keyword>
<proteinExistence type="predicted"/>
<dbReference type="Gene3D" id="3.30.200.20">
    <property type="entry name" value="Phosphorylase Kinase, domain 1"/>
    <property type="match status" value="1"/>
</dbReference>
<keyword evidence="10" id="KW-1185">Reference proteome</keyword>
<evidence type="ECO:0000313" key="10">
    <source>
        <dbReference type="Proteomes" id="UP000504632"/>
    </source>
</evidence>
<dbReference type="InParanoid" id="A0A6J2UMZ3"/>
<evidence type="ECO:0000256" key="8">
    <source>
        <dbReference type="ARBA" id="ARBA00048679"/>
    </source>
</evidence>
<dbReference type="SUPFAM" id="SSF56112">
    <property type="entry name" value="Protein kinase-like (PK-like)"/>
    <property type="match status" value="1"/>
</dbReference>
<dbReference type="InterPro" id="IPR000719">
    <property type="entry name" value="Prot_kinase_dom"/>
</dbReference>
<keyword evidence="6" id="KW-0067">ATP-binding</keyword>
<dbReference type="OrthoDB" id="248923at2759"/>
<keyword evidence="2" id="KW-0723">Serine/threonine-protein kinase</keyword>
<dbReference type="GeneID" id="115804366"/>
<dbReference type="AlphaFoldDB" id="A0A6J2UMZ3"/>
<dbReference type="PANTHER" id="PTHR24363">
    <property type="entry name" value="SERINE/THREONINE PROTEIN KINASE"/>
    <property type="match status" value="1"/>
</dbReference>
<evidence type="ECO:0000256" key="5">
    <source>
        <dbReference type="ARBA" id="ARBA00022777"/>
    </source>
</evidence>
<dbReference type="Pfam" id="PF00069">
    <property type="entry name" value="Pkinase"/>
    <property type="match status" value="1"/>
</dbReference>
<dbReference type="GO" id="GO:0004674">
    <property type="term" value="F:protein serine/threonine kinase activity"/>
    <property type="evidence" value="ECO:0007669"/>
    <property type="project" value="UniProtKB-KW"/>
</dbReference>
<dbReference type="RefSeq" id="XP_030620632.1">
    <property type="nucleotide sequence ID" value="XM_030764772.1"/>
</dbReference>
<evidence type="ECO:0000313" key="11">
    <source>
        <dbReference type="RefSeq" id="XP_030620632.1"/>
    </source>
</evidence>
<dbReference type="Gene3D" id="1.25.10.10">
    <property type="entry name" value="Leucine-rich Repeat Variant"/>
    <property type="match status" value="1"/>
</dbReference>
<sequence>MENYVVLDAMCPRSTGTTLFVEDRGSGSERTLKKVECLDEGAANQALQEALCLLQLSHSNIVKYREMFISWDKSISSVILSMVMDCPYTTTLSDAICYHREQRQTFDNKVIQLFLGQMVDALTYLHRHNIVHRNLKPSNVLMDEGPSFRMFDFGTASILEDRLETLKWIKCSELANACMAPESVTQRQWTEKTDVWSLGCILLDMLTCHVVDVETSQNQLFQIKESLSTLNIVTSKDFHLLLTMMFDPNPQTRINVWELVNEDVVKQCLTICGSTLHVVKKSLPPGVAGPPFTEGFDKVLEFMQIHSYVQSVQNSVLSYLLEEEKKVLDRASDVVKSVSSAMLNHLDCAEIQLKSCQLLQRCLPAGKSIETYPTHTDLLTRTFQILNLISGDEETAEEIVEQGGVQEVVKTLKAYPENAEMANLCLKCLKNALTQGGSAIESVGGVVETVCLVGETHLQNEAVTERVCAVLKSLTRLGLSEDKHIEDSVFVLMHSLSIHASQSRIMNDIFIALASLVSVSALAARRLLFTSSGGSGIALLKEARLKHPGDPEVSENVCRLWDMLTQYDDMIPELLVENVEEDLSQLLTEFALNKEITRLTQQTILRLKSLDDEETTISA</sequence>
<comment type="catalytic activity">
    <reaction evidence="8">
        <text>L-seryl-[protein] + ATP = O-phospho-L-seryl-[protein] + ADP + H(+)</text>
        <dbReference type="Rhea" id="RHEA:17989"/>
        <dbReference type="Rhea" id="RHEA-COMP:9863"/>
        <dbReference type="Rhea" id="RHEA-COMP:11604"/>
        <dbReference type="ChEBI" id="CHEBI:15378"/>
        <dbReference type="ChEBI" id="CHEBI:29999"/>
        <dbReference type="ChEBI" id="CHEBI:30616"/>
        <dbReference type="ChEBI" id="CHEBI:83421"/>
        <dbReference type="ChEBI" id="CHEBI:456216"/>
        <dbReference type="EC" id="2.7.11.1"/>
    </reaction>
</comment>
<evidence type="ECO:0000256" key="3">
    <source>
        <dbReference type="ARBA" id="ARBA00022679"/>
    </source>
</evidence>
<dbReference type="InterPro" id="IPR016024">
    <property type="entry name" value="ARM-type_fold"/>
</dbReference>
<evidence type="ECO:0000259" key="9">
    <source>
        <dbReference type="PROSITE" id="PS50011"/>
    </source>
</evidence>
<dbReference type="InterPro" id="IPR011009">
    <property type="entry name" value="Kinase-like_dom_sf"/>
</dbReference>
<evidence type="ECO:0000256" key="7">
    <source>
        <dbReference type="ARBA" id="ARBA00047899"/>
    </source>
</evidence>
<gene>
    <name evidence="11" type="primary">LOC115804366</name>
</gene>
<feature type="domain" description="Protein kinase" evidence="9">
    <location>
        <begin position="4"/>
        <end position="265"/>
    </location>
</feature>
<dbReference type="PANTHER" id="PTHR24363:SF0">
    <property type="entry name" value="SERINE_THREONINE KINASE LIKE DOMAIN CONTAINING 1"/>
    <property type="match status" value="1"/>
</dbReference>
<protein>
    <recommendedName>
        <fullName evidence="1">non-specific serine/threonine protein kinase</fullName>
        <ecNumber evidence="1">2.7.11.1</ecNumber>
    </recommendedName>
</protein>
<reference evidence="11" key="1">
    <citation type="submission" date="2025-08" db="UniProtKB">
        <authorList>
            <consortium name="RefSeq"/>
        </authorList>
    </citation>
    <scope>IDENTIFICATION</scope>
</reference>
<keyword evidence="4" id="KW-0547">Nucleotide-binding</keyword>
<dbReference type="PROSITE" id="PS50011">
    <property type="entry name" value="PROTEIN_KINASE_DOM"/>
    <property type="match status" value="1"/>
</dbReference>
<evidence type="ECO:0000256" key="4">
    <source>
        <dbReference type="ARBA" id="ARBA00022741"/>
    </source>
</evidence>
<dbReference type="CDD" id="cd00180">
    <property type="entry name" value="PKc"/>
    <property type="match status" value="1"/>
</dbReference>
<evidence type="ECO:0000256" key="2">
    <source>
        <dbReference type="ARBA" id="ARBA00022527"/>
    </source>
</evidence>
<dbReference type="SUPFAM" id="SSF48371">
    <property type="entry name" value="ARM repeat"/>
    <property type="match status" value="1"/>
</dbReference>
<keyword evidence="3" id="KW-0808">Transferase</keyword>
<organism evidence="10 11">
    <name type="scientific">Chanos chanos</name>
    <name type="common">Milkfish</name>
    <name type="synonym">Mugil chanos</name>
    <dbReference type="NCBI Taxonomy" id="29144"/>
    <lineage>
        <taxon>Eukaryota</taxon>
        <taxon>Metazoa</taxon>
        <taxon>Chordata</taxon>
        <taxon>Craniata</taxon>
        <taxon>Vertebrata</taxon>
        <taxon>Euteleostomi</taxon>
        <taxon>Actinopterygii</taxon>
        <taxon>Neopterygii</taxon>
        <taxon>Teleostei</taxon>
        <taxon>Ostariophysi</taxon>
        <taxon>Gonorynchiformes</taxon>
        <taxon>Chanidae</taxon>
        <taxon>Chanos</taxon>
    </lineage>
</organism>
<evidence type="ECO:0000256" key="6">
    <source>
        <dbReference type="ARBA" id="ARBA00022840"/>
    </source>
</evidence>
<accession>A0A6J2UMZ3</accession>
<dbReference type="EC" id="2.7.11.1" evidence="1"/>
<evidence type="ECO:0000256" key="1">
    <source>
        <dbReference type="ARBA" id="ARBA00012513"/>
    </source>
</evidence>
<name>A0A6J2UMZ3_CHACN</name>